<organism evidence="1 2">
    <name type="scientific">Xanthocytophaga flava</name>
    <dbReference type="NCBI Taxonomy" id="3048013"/>
    <lineage>
        <taxon>Bacteria</taxon>
        <taxon>Pseudomonadati</taxon>
        <taxon>Bacteroidota</taxon>
        <taxon>Cytophagia</taxon>
        <taxon>Cytophagales</taxon>
        <taxon>Rhodocytophagaceae</taxon>
        <taxon>Xanthocytophaga</taxon>
    </lineage>
</organism>
<dbReference type="AlphaFoldDB" id="A0AAE3UAM9"/>
<comment type="caution">
    <text evidence="1">The sequence shown here is derived from an EMBL/GenBank/DDBJ whole genome shotgun (WGS) entry which is preliminary data.</text>
</comment>
<name>A0AAE3UAM9_9BACT</name>
<gene>
    <name evidence="1" type="ORF">QNI16_23570</name>
</gene>
<evidence type="ECO:0000313" key="1">
    <source>
        <dbReference type="EMBL" id="MDJ1483498.1"/>
    </source>
</evidence>
<dbReference type="Proteomes" id="UP001241110">
    <property type="component" value="Unassembled WGS sequence"/>
</dbReference>
<evidence type="ECO:0000313" key="2">
    <source>
        <dbReference type="Proteomes" id="UP001241110"/>
    </source>
</evidence>
<reference evidence="1" key="1">
    <citation type="submission" date="2023-05" db="EMBL/GenBank/DDBJ databases">
        <authorList>
            <person name="Zhang X."/>
        </authorList>
    </citation>
    <scope>NUCLEOTIDE SEQUENCE</scope>
    <source>
        <strain evidence="1">YF14B1</strain>
    </source>
</reference>
<accession>A0AAE3UAM9</accession>
<dbReference type="RefSeq" id="WP_313983429.1">
    <property type="nucleotide sequence ID" value="NZ_JASJOS010000011.1"/>
</dbReference>
<sequence length="134" mass="15459">MKVRLFYNPSERGITSESGEIFLQELIHCNASMFDSFAWCYKGEIYSVEDAMVFISDWILLNEEQACQDFYSRMIQVCTKVILNPDSPPIGLFERTNMDASNKGEYTLFASLYRSILALKQQRTSIINPLISFN</sequence>
<protein>
    <submittedName>
        <fullName evidence="1">Uncharacterized protein</fullName>
    </submittedName>
</protein>
<proteinExistence type="predicted"/>
<dbReference type="EMBL" id="JASJOS010000011">
    <property type="protein sequence ID" value="MDJ1483498.1"/>
    <property type="molecule type" value="Genomic_DNA"/>
</dbReference>